<evidence type="ECO:0000256" key="3">
    <source>
        <dbReference type="SAM" id="MobiDB-lite"/>
    </source>
</evidence>
<dbReference type="Gene3D" id="1.20.5.170">
    <property type="match status" value="1"/>
</dbReference>
<evidence type="ECO:0000259" key="4">
    <source>
        <dbReference type="PROSITE" id="PS00036"/>
    </source>
</evidence>
<sequence>EPGADDMIIEPSESRRASGGKRAEQNRTAQRAFRERKQRYIKELEVKATLMDSRTSQLQDAESRHRDLRQHVDRLTRE</sequence>
<keyword evidence="2" id="KW-0539">Nucleus</keyword>
<dbReference type="PROSITE" id="PS00036">
    <property type="entry name" value="BZIP_BASIC"/>
    <property type="match status" value="1"/>
</dbReference>
<feature type="region of interest" description="Disordered" evidence="3">
    <location>
        <begin position="52"/>
        <end position="78"/>
    </location>
</feature>
<feature type="non-terminal residue" evidence="5">
    <location>
        <position position="78"/>
    </location>
</feature>
<evidence type="ECO:0000313" key="6">
    <source>
        <dbReference type="Proteomes" id="UP000269721"/>
    </source>
</evidence>
<feature type="non-terminal residue" evidence="5">
    <location>
        <position position="1"/>
    </location>
</feature>
<protein>
    <recommendedName>
        <fullName evidence="4">BZIP domain-containing protein</fullName>
    </recommendedName>
</protein>
<comment type="subcellular location">
    <subcellularLocation>
        <location evidence="1">Nucleus</location>
    </subcellularLocation>
</comment>
<feature type="region of interest" description="Disordered" evidence="3">
    <location>
        <begin position="1"/>
        <end position="34"/>
    </location>
</feature>
<accession>A0A4P9WAP7</accession>
<keyword evidence="6" id="KW-1185">Reference proteome</keyword>
<dbReference type="GO" id="GO:0000976">
    <property type="term" value="F:transcription cis-regulatory region binding"/>
    <property type="evidence" value="ECO:0007669"/>
    <property type="project" value="InterPro"/>
</dbReference>
<evidence type="ECO:0000256" key="2">
    <source>
        <dbReference type="ARBA" id="ARBA00023242"/>
    </source>
</evidence>
<dbReference type="GO" id="GO:0001228">
    <property type="term" value="F:DNA-binding transcription activator activity, RNA polymerase II-specific"/>
    <property type="evidence" value="ECO:0007669"/>
    <property type="project" value="TreeGrafter"/>
</dbReference>
<evidence type="ECO:0000256" key="1">
    <source>
        <dbReference type="ARBA" id="ARBA00004123"/>
    </source>
</evidence>
<dbReference type="Proteomes" id="UP000269721">
    <property type="component" value="Unassembled WGS sequence"/>
</dbReference>
<reference evidence="6" key="1">
    <citation type="journal article" date="2018" name="Nat. Microbiol.">
        <title>Leveraging single-cell genomics to expand the fungal tree of life.</title>
        <authorList>
            <person name="Ahrendt S.R."/>
            <person name="Quandt C.A."/>
            <person name="Ciobanu D."/>
            <person name="Clum A."/>
            <person name="Salamov A."/>
            <person name="Andreopoulos B."/>
            <person name="Cheng J.F."/>
            <person name="Woyke T."/>
            <person name="Pelin A."/>
            <person name="Henrissat B."/>
            <person name="Reynolds N.K."/>
            <person name="Benny G.L."/>
            <person name="Smith M.E."/>
            <person name="James T.Y."/>
            <person name="Grigoriev I.V."/>
        </authorList>
    </citation>
    <scope>NUCLEOTIDE SEQUENCE [LARGE SCALE GENOMIC DNA]</scope>
</reference>
<dbReference type="PANTHER" id="PTHR40621">
    <property type="entry name" value="TRANSCRIPTION FACTOR KAPC-RELATED"/>
    <property type="match status" value="1"/>
</dbReference>
<evidence type="ECO:0000313" key="5">
    <source>
        <dbReference type="EMBL" id="RKO89292.1"/>
    </source>
</evidence>
<dbReference type="OrthoDB" id="2593073at2759"/>
<dbReference type="GO" id="GO:0046872">
    <property type="term" value="F:metal ion binding"/>
    <property type="evidence" value="ECO:0007669"/>
    <property type="project" value="UniProtKB-KW"/>
</dbReference>
<dbReference type="EMBL" id="KZ996178">
    <property type="protein sequence ID" value="RKO89292.1"/>
    <property type="molecule type" value="Genomic_DNA"/>
</dbReference>
<dbReference type="AlphaFoldDB" id="A0A4P9WAP7"/>
<dbReference type="PANTHER" id="PTHR40621:SF6">
    <property type="entry name" value="AP-1-LIKE TRANSCRIPTION FACTOR YAP1-RELATED"/>
    <property type="match status" value="1"/>
</dbReference>
<dbReference type="InterPro" id="IPR046347">
    <property type="entry name" value="bZIP_sf"/>
</dbReference>
<dbReference type="GO" id="GO:0005524">
    <property type="term" value="F:ATP binding"/>
    <property type="evidence" value="ECO:0007669"/>
    <property type="project" value="InterPro"/>
</dbReference>
<dbReference type="Pfam" id="PF00170">
    <property type="entry name" value="bZIP_1"/>
    <property type="match status" value="1"/>
</dbReference>
<dbReference type="GO" id="GO:0090575">
    <property type="term" value="C:RNA polymerase II transcription regulator complex"/>
    <property type="evidence" value="ECO:0007669"/>
    <property type="project" value="TreeGrafter"/>
</dbReference>
<feature type="domain" description="BZIP" evidence="4">
    <location>
        <begin position="21"/>
        <end position="36"/>
    </location>
</feature>
<dbReference type="InterPro" id="IPR050936">
    <property type="entry name" value="AP-1-like"/>
</dbReference>
<feature type="compositionally biased region" description="Basic and acidic residues" evidence="3">
    <location>
        <begin position="12"/>
        <end position="25"/>
    </location>
</feature>
<gene>
    <name evidence="5" type="ORF">BDK51DRAFT_1510</name>
</gene>
<proteinExistence type="predicted"/>
<dbReference type="GO" id="GO:0004674">
    <property type="term" value="F:protein serine/threonine kinase activity"/>
    <property type="evidence" value="ECO:0007669"/>
    <property type="project" value="InterPro"/>
</dbReference>
<name>A0A4P9WAP7_9FUNG</name>
<dbReference type="SUPFAM" id="SSF57959">
    <property type="entry name" value="Leucine zipper domain"/>
    <property type="match status" value="1"/>
</dbReference>
<feature type="compositionally biased region" description="Basic and acidic residues" evidence="3">
    <location>
        <begin position="61"/>
        <end position="78"/>
    </location>
</feature>
<dbReference type="GO" id="GO:0005737">
    <property type="term" value="C:cytoplasm"/>
    <property type="evidence" value="ECO:0007669"/>
    <property type="project" value="UniProtKB-SubCell"/>
</dbReference>
<organism evidence="5 6">
    <name type="scientific">Blyttiomyces helicus</name>
    <dbReference type="NCBI Taxonomy" id="388810"/>
    <lineage>
        <taxon>Eukaryota</taxon>
        <taxon>Fungi</taxon>
        <taxon>Fungi incertae sedis</taxon>
        <taxon>Chytridiomycota</taxon>
        <taxon>Chytridiomycota incertae sedis</taxon>
        <taxon>Chytridiomycetes</taxon>
        <taxon>Chytridiomycetes incertae sedis</taxon>
        <taxon>Blyttiomyces</taxon>
    </lineage>
</organism>
<dbReference type="InterPro" id="IPR004827">
    <property type="entry name" value="bZIP"/>
</dbReference>